<proteinExistence type="predicted"/>
<accession>A0A3D2SCE6</accession>
<comment type="caution">
    <text evidence="4">The sequence shown here is derived from an EMBL/GenBank/DDBJ whole genome shotgun (WGS) entry which is preliminary data.</text>
</comment>
<dbReference type="Pfam" id="PF19904">
    <property type="entry name" value="DUF6377"/>
    <property type="match status" value="1"/>
</dbReference>
<gene>
    <name evidence="4" type="ORF">DHW31_03930</name>
</gene>
<feature type="transmembrane region" description="Helical" evidence="2">
    <location>
        <begin position="289"/>
        <end position="309"/>
    </location>
</feature>
<evidence type="ECO:0000313" key="5">
    <source>
        <dbReference type="Proteomes" id="UP000263098"/>
    </source>
</evidence>
<evidence type="ECO:0000259" key="3">
    <source>
        <dbReference type="Pfam" id="PF19904"/>
    </source>
</evidence>
<evidence type="ECO:0000256" key="2">
    <source>
        <dbReference type="SAM" id="Phobius"/>
    </source>
</evidence>
<name>A0A3D2SCE6_9BACE</name>
<keyword evidence="2" id="KW-1133">Transmembrane helix</keyword>
<keyword evidence="2" id="KW-0472">Membrane</keyword>
<reference evidence="4 5" key="1">
    <citation type="journal article" date="2018" name="Nat. Biotechnol.">
        <title>A standardized bacterial taxonomy based on genome phylogeny substantially revises the tree of life.</title>
        <authorList>
            <person name="Parks D.H."/>
            <person name="Chuvochina M."/>
            <person name="Waite D.W."/>
            <person name="Rinke C."/>
            <person name="Skarshewski A."/>
            <person name="Chaumeil P.A."/>
            <person name="Hugenholtz P."/>
        </authorList>
    </citation>
    <scope>NUCLEOTIDE SEQUENCE [LARGE SCALE GENOMIC DNA]</scope>
    <source>
        <strain evidence="4">UBA9667</strain>
    </source>
</reference>
<dbReference type="EMBL" id="DPVG01000143">
    <property type="protein sequence ID" value="HCK23925.1"/>
    <property type="molecule type" value="Genomic_DNA"/>
</dbReference>
<dbReference type="AlphaFoldDB" id="A0A3D2SCE6"/>
<dbReference type="Proteomes" id="UP000263098">
    <property type="component" value="Unassembled WGS sequence"/>
</dbReference>
<feature type="domain" description="DUF6377" evidence="3">
    <location>
        <begin position="214"/>
        <end position="468"/>
    </location>
</feature>
<dbReference type="InterPro" id="IPR045957">
    <property type="entry name" value="DUF6377"/>
</dbReference>
<keyword evidence="2" id="KW-0812">Transmembrane</keyword>
<feature type="coiled-coil region" evidence="1">
    <location>
        <begin position="311"/>
        <end position="348"/>
    </location>
</feature>
<protein>
    <submittedName>
        <fullName evidence="4">Transcriptional regulator</fullName>
    </submittedName>
</protein>
<organism evidence="4 5">
    <name type="scientific">Bacteroides graminisolvens</name>
    <dbReference type="NCBI Taxonomy" id="477666"/>
    <lineage>
        <taxon>Bacteria</taxon>
        <taxon>Pseudomonadati</taxon>
        <taxon>Bacteroidota</taxon>
        <taxon>Bacteroidia</taxon>
        <taxon>Bacteroidales</taxon>
        <taxon>Bacteroidaceae</taxon>
        <taxon>Bacteroides</taxon>
    </lineage>
</organism>
<evidence type="ECO:0000313" key="4">
    <source>
        <dbReference type="EMBL" id="HCK23925.1"/>
    </source>
</evidence>
<evidence type="ECO:0000256" key="1">
    <source>
        <dbReference type="SAM" id="Coils"/>
    </source>
</evidence>
<sequence length="504" mass="58624">MKKEVRIDELKRNTPPATSLTSLYERNRKLYKEYRAYICDSAIHYLNKNIELAGKMNDRMKQDESKLLLSYQLASSGMYKEAVDILESIDRGTINARFLTDYYSCFDHVYGELAFYTQDKVSSAGYRKISDAYKDSLFHVVDHSTDLYLSMKETAYRDNSEFVEALQVNDMRLSKVKSGTPEYALITFHRALAFQQNGDRNQEKKFLALSALSDIQSAIKDHASLWMLAQLLYEDGDVERAYHYIRFSWDETNFYNARLRSLQSAGILSLIDKTYQAKIERQNRQLENYLMLISALVILLFVALAYIYCQMKKLSVARNNLQQVNEQLKALNEELKQINGCLQSTNIELSESNQIKEEYIGRFIKLCSTYIDKLDAYRRMVSKKISGGQTAELLRIARSQDTLDLELKELYDNFDSAFLQLFPDFVKRFNELLQPDAAILPKKGELLNTELRIFALVRLGIEDSSQIAEFLRYSVNTIYNYRAKVKNKAQVSRDDFENMVRNIR</sequence>
<keyword evidence="1" id="KW-0175">Coiled coil</keyword>